<organism evidence="1 2">
    <name type="scientific">Paramecium pentaurelia</name>
    <dbReference type="NCBI Taxonomy" id="43138"/>
    <lineage>
        <taxon>Eukaryota</taxon>
        <taxon>Sar</taxon>
        <taxon>Alveolata</taxon>
        <taxon>Ciliophora</taxon>
        <taxon>Intramacronucleata</taxon>
        <taxon>Oligohymenophorea</taxon>
        <taxon>Peniculida</taxon>
        <taxon>Parameciidae</taxon>
        <taxon>Paramecium</taxon>
    </lineage>
</organism>
<gene>
    <name evidence="1" type="ORF">PPENT_87.1.T0400006</name>
</gene>
<comment type="caution">
    <text evidence="1">The sequence shown here is derived from an EMBL/GenBank/DDBJ whole genome shotgun (WGS) entry which is preliminary data.</text>
</comment>
<protein>
    <submittedName>
        <fullName evidence="1">Uncharacterized protein</fullName>
    </submittedName>
</protein>
<name>A0A8S1UH73_9CILI</name>
<proteinExistence type="predicted"/>
<evidence type="ECO:0000313" key="2">
    <source>
        <dbReference type="Proteomes" id="UP000689195"/>
    </source>
</evidence>
<dbReference type="EMBL" id="CAJJDO010000040">
    <property type="protein sequence ID" value="CAD8163704.1"/>
    <property type="molecule type" value="Genomic_DNA"/>
</dbReference>
<accession>A0A8S1UH73</accession>
<dbReference type="Proteomes" id="UP000689195">
    <property type="component" value="Unassembled WGS sequence"/>
</dbReference>
<dbReference type="AlphaFoldDB" id="A0A8S1UH73"/>
<reference evidence="1" key="1">
    <citation type="submission" date="2021-01" db="EMBL/GenBank/DDBJ databases">
        <authorList>
            <consortium name="Genoscope - CEA"/>
            <person name="William W."/>
        </authorList>
    </citation>
    <scope>NUCLEOTIDE SEQUENCE</scope>
</reference>
<keyword evidence="2" id="KW-1185">Reference proteome</keyword>
<sequence>MQKQNLKEFRQPVNIDSSLNCFNIKLVIEIVLNCSSDNQIYSIQLINIQIIIAYQLQLLFPIQTKLSQIKNGTLTLSIYAQYFENY</sequence>
<evidence type="ECO:0000313" key="1">
    <source>
        <dbReference type="EMBL" id="CAD8163704.1"/>
    </source>
</evidence>